<sequence>MDLNLSPRWVEFFQSLGLEALRCSDIGAINAPDSEVMAWAATNGYVILTHDQDFNTILALSQRAKPSVVLLRTSSLRLETVGERVWQAIKAALPDLEAEAGCVLVVEDERARVRTLPLT</sequence>
<evidence type="ECO:0000313" key="2">
    <source>
        <dbReference type="EMBL" id="GEM82528.1"/>
    </source>
</evidence>
<dbReference type="OrthoDB" id="27473at2"/>
<dbReference type="Proteomes" id="UP000321197">
    <property type="component" value="Unassembled WGS sequence"/>
</dbReference>
<dbReference type="AlphaFoldDB" id="A0A511QYU5"/>
<proteinExistence type="predicted"/>
<dbReference type="RefSeq" id="WP_119339841.1">
    <property type="nucleotide sequence ID" value="NZ_BJXL01000014.1"/>
</dbReference>
<reference evidence="2 3" key="1">
    <citation type="submission" date="2019-07" db="EMBL/GenBank/DDBJ databases">
        <title>Whole genome shotgun sequence of Meiothermus hypogaeus NBRC 106114.</title>
        <authorList>
            <person name="Hosoyama A."/>
            <person name="Uohara A."/>
            <person name="Ohji S."/>
            <person name="Ichikawa N."/>
        </authorList>
    </citation>
    <scope>NUCLEOTIDE SEQUENCE [LARGE SCALE GENOMIC DNA]</scope>
    <source>
        <strain evidence="2 3">NBRC 106114</strain>
    </source>
</reference>
<accession>A0A511QYU5</accession>
<comment type="caution">
    <text evidence="2">The sequence shown here is derived from an EMBL/GenBank/DDBJ whole genome shotgun (WGS) entry which is preliminary data.</text>
</comment>
<dbReference type="Pfam" id="PF18480">
    <property type="entry name" value="DUF5615"/>
    <property type="match status" value="1"/>
</dbReference>
<feature type="domain" description="DUF5615" evidence="1">
    <location>
        <begin position="2"/>
        <end position="101"/>
    </location>
</feature>
<evidence type="ECO:0000313" key="3">
    <source>
        <dbReference type="Proteomes" id="UP000321197"/>
    </source>
</evidence>
<dbReference type="EMBL" id="BJXL01000014">
    <property type="protein sequence ID" value="GEM82528.1"/>
    <property type="molecule type" value="Genomic_DNA"/>
</dbReference>
<name>A0A511QYU5_9DEIN</name>
<dbReference type="InterPro" id="IPR041049">
    <property type="entry name" value="DUF5615"/>
</dbReference>
<evidence type="ECO:0000259" key="1">
    <source>
        <dbReference type="Pfam" id="PF18480"/>
    </source>
</evidence>
<gene>
    <name evidence="2" type="ORF">MHY01S_06940</name>
</gene>
<organism evidence="2 3">
    <name type="scientific">Meiothermus hypogaeus NBRC 106114</name>
    <dbReference type="NCBI Taxonomy" id="1227553"/>
    <lineage>
        <taxon>Bacteria</taxon>
        <taxon>Thermotogati</taxon>
        <taxon>Deinococcota</taxon>
        <taxon>Deinococci</taxon>
        <taxon>Thermales</taxon>
        <taxon>Thermaceae</taxon>
        <taxon>Meiothermus</taxon>
    </lineage>
</organism>
<protein>
    <recommendedName>
        <fullName evidence="1">DUF5615 domain-containing protein</fullName>
    </recommendedName>
</protein>